<dbReference type="RefSeq" id="XP_072836606.1">
    <property type="nucleotide sequence ID" value="XM_072980505.1"/>
</dbReference>
<name>A0ABM5ETX0_9SAUR</name>
<dbReference type="PIRSF" id="PIRSF038017">
    <property type="entry name" value="GTP-binding_GEM"/>
    <property type="match status" value="1"/>
</dbReference>
<dbReference type="Pfam" id="PF00071">
    <property type="entry name" value="Ras"/>
    <property type="match status" value="1"/>
</dbReference>
<dbReference type="InterPro" id="IPR051641">
    <property type="entry name" value="RGK_GTP-binding_reg"/>
</dbReference>
<dbReference type="PROSITE" id="PS51419">
    <property type="entry name" value="RAB"/>
    <property type="match status" value="1"/>
</dbReference>
<protein>
    <recommendedName>
        <fullName evidence="4">GTP-binding protein</fullName>
    </recommendedName>
</protein>
<dbReference type="InterPro" id="IPR017358">
    <property type="entry name" value="RGK"/>
</dbReference>
<evidence type="ECO:0000313" key="7">
    <source>
        <dbReference type="RefSeq" id="XP_072836606.1"/>
    </source>
</evidence>
<dbReference type="InterPro" id="IPR001806">
    <property type="entry name" value="Small_GTPase"/>
</dbReference>
<dbReference type="SMART" id="SM00173">
    <property type="entry name" value="RAS"/>
    <property type="match status" value="1"/>
</dbReference>
<dbReference type="PANTHER" id="PTHR45775:SF3">
    <property type="entry name" value="GTP-BINDING PROTEIN RAD"/>
    <property type="match status" value="1"/>
</dbReference>
<dbReference type="SUPFAM" id="SSF52540">
    <property type="entry name" value="P-loop containing nucleoside triphosphate hydrolases"/>
    <property type="match status" value="1"/>
</dbReference>
<dbReference type="SMART" id="SM00174">
    <property type="entry name" value="RHO"/>
    <property type="match status" value="1"/>
</dbReference>
<evidence type="ECO:0000313" key="6">
    <source>
        <dbReference type="Proteomes" id="UP001652642"/>
    </source>
</evidence>
<keyword evidence="6" id="KW-1185">Reference proteome</keyword>
<dbReference type="PRINTS" id="PR00449">
    <property type="entry name" value="RASTRNSFRMNG"/>
</dbReference>
<comment type="subunit">
    <text evidence="4">Interacts with Calmodulin.</text>
</comment>
<gene>
    <name evidence="7" type="primary">RRAD</name>
</gene>
<evidence type="ECO:0000256" key="1">
    <source>
        <dbReference type="ARBA" id="ARBA00008846"/>
    </source>
</evidence>
<keyword evidence="2" id="KW-0597">Phosphoprotein</keyword>
<evidence type="ECO:0000256" key="3">
    <source>
        <dbReference type="ARBA" id="ARBA00022741"/>
    </source>
</evidence>
<dbReference type="SMART" id="SM00175">
    <property type="entry name" value="RAB"/>
    <property type="match status" value="1"/>
</dbReference>
<dbReference type="InterPro" id="IPR005225">
    <property type="entry name" value="Small_GTP-bd"/>
</dbReference>
<evidence type="ECO:0000256" key="2">
    <source>
        <dbReference type="ARBA" id="ARBA00022553"/>
    </source>
</evidence>
<proteinExistence type="inferred from homology"/>
<dbReference type="InterPro" id="IPR027417">
    <property type="entry name" value="P-loop_NTPase"/>
</dbReference>
<dbReference type="NCBIfam" id="TIGR00231">
    <property type="entry name" value="small_GTP"/>
    <property type="match status" value="1"/>
</dbReference>
<feature type="region of interest" description="Disordered" evidence="5">
    <location>
        <begin position="1"/>
        <end position="101"/>
    </location>
</feature>
<keyword evidence="4" id="KW-0342">GTP-binding</keyword>
<dbReference type="PANTHER" id="PTHR45775">
    <property type="entry name" value="RAD, GEM/KIR FAMILY MEMBER 2, ISOFORM C"/>
    <property type="match status" value="1"/>
</dbReference>
<evidence type="ECO:0000256" key="4">
    <source>
        <dbReference type="PIRNR" id="PIRNR038017"/>
    </source>
</evidence>
<dbReference type="Gene3D" id="3.40.50.300">
    <property type="entry name" value="P-loop containing nucleotide triphosphate hydrolases"/>
    <property type="match status" value="1"/>
</dbReference>
<dbReference type="CDD" id="cd04148">
    <property type="entry name" value="RGK"/>
    <property type="match status" value="1"/>
</dbReference>
<dbReference type="PROSITE" id="PS51421">
    <property type="entry name" value="RAS"/>
    <property type="match status" value="1"/>
</dbReference>
<dbReference type="Proteomes" id="UP001652642">
    <property type="component" value="Chromosome 10"/>
</dbReference>
<organism evidence="6 7">
    <name type="scientific">Pogona vitticeps</name>
    <name type="common">central bearded dragon</name>
    <dbReference type="NCBI Taxonomy" id="103695"/>
    <lineage>
        <taxon>Eukaryota</taxon>
        <taxon>Metazoa</taxon>
        <taxon>Chordata</taxon>
        <taxon>Craniata</taxon>
        <taxon>Vertebrata</taxon>
        <taxon>Euteleostomi</taxon>
        <taxon>Lepidosauria</taxon>
        <taxon>Squamata</taxon>
        <taxon>Bifurcata</taxon>
        <taxon>Unidentata</taxon>
        <taxon>Episquamata</taxon>
        <taxon>Toxicofera</taxon>
        <taxon>Iguania</taxon>
        <taxon>Acrodonta</taxon>
        <taxon>Agamidae</taxon>
        <taxon>Amphibolurinae</taxon>
        <taxon>Pogona</taxon>
    </lineage>
</organism>
<keyword evidence="3 4" id="KW-0547">Nucleotide-binding</keyword>
<reference evidence="7" key="1">
    <citation type="submission" date="2025-08" db="UniProtKB">
        <authorList>
            <consortium name="RefSeq"/>
        </authorList>
    </citation>
    <scope>IDENTIFICATION</scope>
</reference>
<feature type="compositionally biased region" description="Basic and acidic residues" evidence="5">
    <location>
        <begin position="1"/>
        <end position="16"/>
    </location>
</feature>
<sequence>MTLNRGDKLRYLDKRRGSMPFAAHHQQQQQHLHRRSMPVDERELQASLPPSPGGELAPHLLRSASYHPRTQEEEEDEGRRAGSGSGWASDSSDSVISSGSDSEGSLYKVVLLGEHGVGKTSLARIFGGVEDCPEAEETGNTYDRSMIVDDEEASLVVFDIWEQDDSQWLQNHCMKMGDAYIIVYSVTDKVSFEKASELRIQLRRARQTEDIPIILVGNKSDLVRSREVSVEEGRACAVVFDCKFIETSAALHHNVKDLFEGIVRQIRLRKDSKEDNARRMASTKRRESISKKAKRFLGRIVAKNNKKMAFKVKSKSCHDLSVL</sequence>
<evidence type="ECO:0000256" key="5">
    <source>
        <dbReference type="SAM" id="MobiDB-lite"/>
    </source>
</evidence>
<accession>A0ABM5ETX0</accession>
<dbReference type="GeneID" id="110088603"/>
<feature type="compositionally biased region" description="Low complexity" evidence="5">
    <location>
        <begin position="86"/>
        <end position="101"/>
    </location>
</feature>
<keyword evidence="4" id="KW-0112">Calmodulin-binding</keyword>
<comment type="similarity">
    <text evidence="1 4">Belongs to the small GTPase superfamily. RGK family.</text>
</comment>